<keyword evidence="1" id="KW-0472">Membrane</keyword>
<dbReference type="AlphaFoldDB" id="A0A699XLX8"/>
<keyword evidence="1" id="KW-1133">Transmembrane helix</keyword>
<gene>
    <name evidence="2" type="ORF">Tci_932864</name>
</gene>
<keyword evidence="1" id="KW-0812">Transmembrane</keyword>
<evidence type="ECO:0000256" key="1">
    <source>
        <dbReference type="SAM" id="Phobius"/>
    </source>
</evidence>
<evidence type="ECO:0000313" key="2">
    <source>
        <dbReference type="EMBL" id="GFD60895.1"/>
    </source>
</evidence>
<accession>A0A699XLX8</accession>
<feature type="transmembrane region" description="Helical" evidence="1">
    <location>
        <begin position="18"/>
        <end position="38"/>
    </location>
</feature>
<sequence>MAIWGASHGSYYGFDSMAAVWACAAVLSVVLFPAVRCLRSGSMQAALHA</sequence>
<reference evidence="2" key="1">
    <citation type="journal article" date="2019" name="Sci. Rep.">
        <title>Draft genome of Tanacetum cinerariifolium, the natural source of mosquito coil.</title>
        <authorList>
            <person name="Yamashiro T."/>
            <person name="Shiraishi A."/>
            <person name="Satake H."/>
            <person name="Nakayama K."/>
        </authorList>
    </citation>
    <scope>NUCLEOTIDE SEQUENCE</scope>
</reference>
<proteinExistence type="predicted"/>
<organism evidence="2">
    <name type="scientific">Tanacetum cinerariifolium</name>
    <name type="common">Dalmatian daisy</name>
    <name type="synonym">Chrysanthemum cinerariifolium</name>
    <dbReference type="NCBI Taxonomy" id="118510"/>
    <lineage>
        <taxon>Eukaryota</taxon>
        <taxon>Viridiplantae</taxon>
        <taxon>Streptophyta</taxon>
        <taxon>Embryophyta</taxon>
        <taxon>Tracheophyta</taxon>
        <taxon>Spermatophyta</taxon>
        <taxon>Magnoliopsida</taxon>
        <taxon>eudicotyledons</taxon>
        <taxon>Gunneridae</taxon>
        <taxon>Pentapetalae</taxon>
        <taxon>asterids</taxon>
        <taxon>campanulids</taxon>
        <taxon>Asterales</taxon>
        <taxon>Asteraceae</taxon>
        <taxon>Asteroideae</taxon>
        <taxon>Anthemideae</taxon>
        <taxon>Anthemidinae</taxon>
        <taxon>Tanacetum</taxon>
    </lineage>
</organism>
<feature type="non-terminal residue" evidence="2">
    <location>
        <position position="49"/>
    </location>
</feature>
<comment type="caution">
    <text evidence="2">The sequence shown here is derived from an EMBL/GenBank/DDBJ whole genome shotgun (WGS) entry which is preliminary data.</text>
</comment>
<protein>
    <submittedName>
        <fullName evidence="2">Uncharacterized protein</fullName>
    </submittedName>
</protein>
<name>A0A699XLX8_TANCI</name>
<dbReference type="EMBL" id="BKCJ011884133">
    <property type="protein sequence ID" value="GFD60895.1"/>
    <property type="molecule type" value="Genomic_DNA"/>
</dbReference>